<dbReference type="AlphaFoldDB" id="A0A485KVU4"/>
<evidence type="ECO:0000256" key="2">
    <source>
        <dbReference type="SAM" id="Phobius"/>
    </source>
</evidence>
<reference evidence="4" key="2">
    <citation type="submission" date="2019-06" db="EMBL/GenBank/DDBJ databases">
        <title>Genomics analysis of Aphanomyces spp. identifies a new class of oomycete effector associated with host adaptation.</title>
        <authorList>
            <person name="Gaulin E."/>
        </authorList>
    </citation>
    <scope>NUCLEOTIDE SEQUENCE</scope>
    <source>
        <strain evidence="4">CBS 578.67</strain>
    </source>
</reference>
<dbReference type="Proteomes" id="UP000332933">
    <property type="component" value="Unassembled WGS sequence"/>
</dbReference>
<dbReference type="InterPro" id="IPR001107">
    <property type="entry name" value="Band_7"/>
</dbReference>
<keyword evidence="2" id="KW-1133">Transmembrane helix</keyword>
<dbReference type="SMART" id="SM00244">
    <property type="entry name" value="PHB"/>
    <property type="match status" value="1"/>
</dbReference>
<dbReference type="EMBL" id="CAADRA010005376">
    <property type="protein sequence ID" value="VFT89216.1"/>
    <property type="molecule type" value="Genomic_DNA"/>
</dbReference>
<dbReference type="PANTHER" id="PTHR43327">
    <property type="entry name" value="STOMATIN-LIKE PROTEIN 2, MITOCHONDRIAL"/>
    <property type="match status" value="1"/>
</dbReference>
<organism evidence="5 6">
    <name type="scientific">Aphanomyces stellatus</name>
    <dbReference type="NCBI Taxonomy" id="120398"/>
    <lineage>
        <taxon>Eukaryota</taxon>
        <taxon>Sar</taxon>
        <taxon>Stramenopiles</taxon>
        <taxon>Oomycota</taxon>
        <taxon>Saprolegniomycetes</taxon>
        <taxon>Saprolegniales</taxon>
        <taxon>Verrucalvaceae</taxon>
        <taxon>Aphanomyces</taxon>
    </lineage>
</organism>
<evidence type="ECO:0000313" key="6">
    <source>
        <dbReference type="Proteomes" id="UP000332933"/>
    </source>
</evidence>
<feature type="transmembrane region" description="Helical" evidence="2">
    <location>
        <begin position="37"/>
        <end position="65"/>
    </location>
</feature>
<keyword evidence="6" id="KW-1185">Reference proteome</keyword>
<name>A0A485KVU4_9STRA</name>
<feature type="domain" description="Band 7" evidence="3">
    <location>
        <begin position="60"/>
        <end position="241"/>
    </location>
</feature>
<evidence type="ECO:0000256" key="1">
    <source>
        <dbReference type="ARBA" id="ARBA00008164"/>
    </source>
</evidence>
<evidence type="ECO:0000259" key="3">
    <source>
        <dbReference type="SMART" id="SM00244"/>
    </source>
</evidence>
<dbReference type="SUPFAM" id="SSF117892">
    <property type="entry name" value="Band 7/SPFH domain"/>
    <property type="match status" value="1"/>
</dbReference>
<evidence type="ECO:0000313" key="5">
    <source>
        <dbReference type="EMBL" id="VFT89216.1"/>
    </source>
</evidence>
<gene>
    <name evidence="5" type="primary">Aste57867_12364</name>
    <name evidence="4" type="ORF">As57867_012318</name>
    <name evidence="5" type="ORF">ASTE57867_12364</name>
</gene>
<accession>A0A485KVU4</accession>
<comment type="similarity">
    <text evidence="1">Belongs to the band 7/mec-2 family.</text>
</comment>
<dbReference type="FunFam" id="3.30.479.30:FF:000004">
    <property type="entry name" value="Putative membrane protease family, stomatin"/>
    <property type="match status" value="1"/>
</dbReference>
<dbReference type="PANTHER" id="PTHR43327:SF10">
    <property type="entry name" value="STOMATIN-LIKE PROTEIN 2, MITOCHONDRIAL"/>
    <property type="match status" value="1"/>
</dbReference>
<evidence type="ECO:0000313" key="4">
    <source>
        <dbReference type="EMBL" id="KAF0696918.1"/>
    </source>
</evidence>
<dbReference type="Gene3D" id="3.30.479.30">
    <property type="entry name" value="Band 7 domain"/>
    <property type="match status" value="1"/>
</dbReference>
<dbReference type="Pfam" id="PF01145">
    <property type="entry name" value="Band_7"/>
    <property type="match status" value="1"/>
</dbReference>
<protein>
    <submittedName>
        <fullName evidence="5">Aste57867_12364 protein</fullName>
    </submittedName>
</protein>
<dbReference type="InterPro" id="IPR050710">
    <property type="entry name" value="Band7/mec-2_domain"/>
</dbReference>
<keyword evidence="2" id="KW-0472">Membrane</keyword>
<dbReference type="InterPro" id="IPR036013">
    <property type="entry name" value="Band_7/SPFH_dom_sf"/>
</dbReference>
<reference evidence="5 6" key="1">
    <citation type="submission" date="2019-03" db="EMBL/GenBank/DDBJ databases">
        <authorList>
            <person name="Gaulin E."/>
            <person name="Dumas B."/>
        </authorList>
    </citation>
    <scope>NUCLEOTIDE SEQUENCE [LARGE SCALE GENOMIC DNA]</scope>
    <source>
        <strain evidence="5">CBS 568.67</strain>
    </source>
</reference>
<dbReference type="CDD" id="cd08829">
    <property type="entry name" value="SPFH_paraslipin"/>
    <property type="match status" value="1"/>
</dbReference>
<dbReference type="GO" id="GO:0005886">
    <property type="term" value="C:plasma membrane"/>
    <property type="evidence" value="ECO:0007669"/>
    <property type="project" value="UniProtKB-ARBA"/>
</dbReference>
<keyword evidence="2" id="KW-0812">Transmembrane</keyword>
<dbReference type="EMBL" id="VJMH01005355">
    <property type="protein sequence ID" value="KAF0696918.1"/>
    <property type="molecule type" value="Genomic_DNA"/>
</dbReference>
<sequence length="359" mass="40561">MFVMLFGTPGSGENYIPGSRELHIIAARSTRKSSNDYILAIVLGVLLGLPILRFLMLLIGNVIVVKHKESVIVERWGRFHAKLGPGFYFLIPFLDKVKTVTWRRLKIQMPNAPEAFVDKSFYRVDARQTIMDFRVQTIITRDNVEITVRPMVIYEFCDPMKVCYEVYDLSLAMRTLVRTTLRSIIGDMGLDDTLASREEINRGIQQKISHICFNWGVRIHRVELLEIAPNMSVQSAMHMQLSAERVRRAAIVTAEGYREKVKTEAEGEAQAKIALATGEQQCMIIRAKAAAEARLLIARAEAEALTVVKESLQDMAVDTTQYMIALRYMETLTAVATSSKRCEMFMPFETDVIGALAAM</sequence>
<proteinExistence type="inferred from homology"/>
<dbReference type="OrthoDB" id="434619at2759"/>
<dbReference type="GO" id="GO:0098552">
    <property type="term" value="C:side of membrane"/>
    <property type="evidence" value="ECO:0007669"/>
    <property type="project" value="UniProtKB-ARBA"/>
</dbReference>